<name>A0ABN9UBH7_9DINO</name>
<evidence type="ECO:0000313" key="2">
    <source>
        <dbReference type="Proteomes" id="UP001189429"/>
    </source>
</evidence>
<sequence length="130" mass="14689">MKPTGDGKHDLGCVDAGGELDVTHTCDWCCAFSVDLFVSSMEKVIEKYGDIHTFVYWKNSGDNFFKCGEFVNAYKRLRTKPVRYVGVQAASKVSRLGRTLPLLSWSRCARFATLCLFLCMILNHPINRVD</sequence>
<keyword evidence="2" id="KW-1185">Reference proteome</keyword>
<organism evidence="1 2">
    <name type="scientific">Prorocentrum cordatum</name>
    <dbReference type="NCBI Taxonomy" id="2364126"/>
    <lineage>
        <taxon>Eukaryota</taxon>
        <taxon>Sar</taxon>
        <taxon>Alveolata</taxon>
        <taxon>Dinophyceae</taxon>
        <taxon>Prorocentrales</taxon>
        <taxon>Prorocentraceae</taxon>
        <taxon>Prorocentrum</taxon>
    </lineage>
</organism>
<protein>
    <submittedName>
        <fullName evidence="1">Uncharacterized protein</fullName>
    </submittedName>
</protein>
<reference evidence="1" key="1">
    <citation type="submission" date="2023-10" db="EMBL/GenBank/DDBJ databases">
        <authorList>
            <person name="Chen Y."/>
            <person name="Shah S."/>
            <person name="Dougan E. K."/>
            <person name="Thang M."/>
            <person name="Chan C."/>
        </authorList>
    </citation>
    <scope>NUCLEOTIDE SEQUENCE [LARGE SCALE GENOMIC DNA]</scope>
</reference>
<evidence type="ECO:0000313" key="1">
    <source>
        <dbReference type="EMBL" id="CAK0856741.1"/>
    </source>
</evidence>
<dbReference type="EMBL" id="CAUYUJ010015661">
    <property type="protein sequence ID" value="CAK0856741.1"/>
    <property type="molecule type" value="Genomic_DNA"/>
</dbReference>
<proteinExistence type="predicted"/>
<dbReference type="Proteomes" id="UP001189429">
    <property type="component" value="Unassembled WGS sequence"/>
</dbReference>
<accession>A0ABN9UBH7</accession>
<gene>
    <name evidence="1" type="ORF">PCOR1329_LOCUS47031</name>
</gene>
<comment type="caution">
    <text evidence="1">The sequence shown here is derived from an EMBL/GenBank/DDBJ whole genome shotgun (WGS) entry which is preliminary data.</text>
</comment>